<dbReference type="PANTHER" id="PTHR11440">
    <property type="entry name" value="LECITHIN-CHOLESTEROL ACYLTRANSFERASE-RELATED"/>
    <property type="match status" value="1"/>
</dbReference>
<comment type="caution">
    <text evidence="1">The sequence shown here is derived from an EMBL/GenBank/DDBJ whole genome shotgun (WGS) entry which is preliminary data.</text>
</comment>
<protein>
    <recommendedName>
        <fullName evidence="3">Lecithin:cholesterol acyltransferase</fullName>
    </recommendedName>
</protein>
<dbReference type="EMBL" id="JAGGLT010000014">
    <property type="protein sequence ID" value="MBP2071939.1"/>
    <property type="molecule type" value="Genomic_DNA"/>
</dbReference>
<sequence>MRLYEVIIMRRPLVFVHGIFGSIYVPTLVGKAWGFGPAGYIYDSFINNLKTLGYTEGKNLFICYYEWWKDIPECVNTLMSKINEAKIKNNCDKVDVVCHSMGGLLLRSYVQGDYYRNDVDKIIFLSSPHYGAANAYYAWEGGAVPPDNDEDFLNILLRGFIWAIGKIKGEKDELMIIRKYIPSIKCLLPTHEYGNYVFKYPIKNNKILFKNILYMKEQNDFLNELNYSIDRLYERANEIYVFSGNGIYTNKFIQVTESDDDIVWPDGRAVGVVRDDKGDGTVLIKSALGVNGNQHVLDAGHGGILNASIPDLKEIFGVEEAPKVSLLEKITSFVNILTDSKVIVLDRGQKLKKYNIFGKVNWYMSFNEEGEYHFSSPDFSIRSIMIHTNKGFTVKTLKPSGRYRNSRIDLFVDKNGNFDIKR</sequence>
<organism evidence="1 2">
    <name type="scientific">Thermoanaerobacterium butyriciformans</name>
    <dbReference type="NCBI Taxonomy" id="1702242"/>
    <lineage>
        <taxon>Bacteria</taxon>
        <taxon>Bacillati</taxon>
        <taxon>Bacillota</taxon>
        <taxon>Clostridia</taxon>
        <taxon>Thermoanaerobacterales</taxon>
        <taxon>Thermoanaerobacteraceae</taxon>
        <taxon>Thermoanaerobacterium</taxon>
    </lineage>
</organism>
<reference evidence="1" key="1">
    <citation type="submission" date="2021-03" db="EMBL/GenBank/DDBJ databases">
        <title>Genomic Encyclopedia of Type Strains, Phase IV (KMG-IV): sequencing the most valuable type-strain genomes for metagenomic binning, comparative biology and taxonomic classification.</title>
        <authorList>
            <person name="Goeker M."/>
        </authorList>
    </citation>
    <scope>NUCLEOTIDE SEQUENCE</scope>
    <source>
        <strain evidence="1">DSM 101588</strain>
    </source>
</reference>
<evidence type="ECO:0000313" key="2">
    <source>
        <dbReference type="Proteomes" id="UP001166402"/>
    </source>
</evidence>
<accession>A0ABS4NE41</accession>
<dbReference type="SUPFAM" id="SSF53474">
    <property type="entry name" value="alpha/beta-Hydrolases"/>
    <property type="match status" value="1"/>
</dbReference>
<evidence type="ECO:0000313" key="1">
    <source>
        <dbReference type="EMBL" id="MBP2071939.1"/>
    </source>
</evidence>
<name>A0ABS4NE41_9THEO</name>
<evidence type="ECO:0008006" key="3">
    <source>
        <dbReference type="Google" id="ProtNLM"/>
    </source>
</evidence>
<dbReference type="InterPro" id="IPR029058">
    <property type="entry name" value="AB_hydrolase_fold"/>
</dbReference>
<dbReference type="Pfam" id="PF02089">
    <property type="entry name" value="Palm_thioest"/>
    <property type="match status" value="1"/>
</dbReference>
<gene>
    <name evidence="1" type="ORF">J2Z80_001460</name>
</gene>
<dbReference type="Proteomes" id="UP001166402">
    <property type="component" value="Unassembled WGS sequence"/>
</dbReference>
<keyword evidence="2" id="KW-1185">Reference proteome</keyword>
<dbReference type="Gene3D" id="3.40.50.1820">
    <property type="entry name" value="alpha/beta hydrolase"/>
    <property type="match status" value="1"/>
</dbReference>
<proteinExistence type="predicted"/>